<dbReference type="InterPro" id="IPR036388">
    <property type="entry name" value="WH-like_DNA-bd_sf"/>
</dbReference>
<dbReference type="RefSeq" id="WP_140945299.1">
    <property type="nucleotide sequence ID" value="NZ_FAOO01000010.1"/>
</dbReference>
<dbReference type="EMBL" id="FAOO01000010">
    <property type="protein sequence ID" value="CUU06604.1"/>
    <property type="molecule type" value="Genomic_DNA"/>
</dbReference>
<dbReference type="AlphaFoldDB" id="A0A0S4N5X5"/>
<dbReference type="GO" id="GO:0006352">
    <property type="term" value="P:DNA-templated transcription initiation"/>
    <property type="evidence" value="ECO:0007669"/>
    <property type="project" value="InterPro"/>
</dbReference>
<dbReference type="GO" id="GO:0003677">
    <property type="term" value="F:DNA binding"/>
    <property type="evidence" value="ECO:0007669"/>
    <property type="project" value="InterPro"/>
</dbReference>
<evidence type="ECO:0000313" key="8">
    <source>
        <dbReference type="Proteomes" id="UP000320623"/>
    </source>
</evidence>
<reference evidence="8" key="1">
    <citation type="submission" date="2015-11" db="EMBL/GenBank/DDBJ databases">
        <authorList>
            <person name="Varghese N."/>
        </authorList>
    </citation>
    <scope>NUCLEOTIDE SEQUENCE [LARGE SCALE GENOMIC DNA]</scope>
</reference>
<proteinExistence type="inferred from homology"/>
<dbReference type="NCBIfam" id="TIGR02937">
    <property type="entry name" value="sigma70-ECF"/>
    <property type="match status" value="1"/>
</dbReference>
<evidence type="ECO:0000256" key="2">
    <source>
        <dbReference type="ARBA" id="ARBA00023015"/>
    </source>
</evidence>
<evidence type="ECO:0000259" key="6">
    <source>
        <dbReference type="Pfam" id="PF08281"/>
    </source>
</evidence>
<dbReference type="Gene3D" id="1.10.1740.10">
    <property type="match status" value="1"/>
</dbReference>
<evidence type="ECO:0000256" key="3">
    <source>
        <dbReference type="ARBA" id="ARBA00023082"/>
    </source>
</evidence>
<name>A0A0S4N5X5_9BACT</name>
<keyword evidence="8" id="KW-1185">Reference proteome</keyword>
<feature type="domain" description="RNA polymerase sigma factor 70 region 4 type 2" evidence="6">
    <location>
        <begin position="120"/>
        <end position="172"/>
    </location>
</feature>
<dbReference type="SUPFAM" id="SSF88946">
    <property type="entry name" value="Sigma2 domain of RNA polymerase sigma factors"/>
    <property type="match status" value="1"/>
</dbReference>
<dbReference type="InterPro" id="IPR014284">
    <property type="entry name" value="RNA_pol_sigma-70_dom"/>
</dbReference>
<dbReference type="Gene3D" id="1.10.10.10">
    <property type="entry name" value="Winged helix-like DNA-binding domain superfamily/Winged helix DNA-binding domain"/>
    <property type="match status" value="1"/>
</dbReference>
<dbReference type="SUPFAM" id="SSF88659">
    <property type="entry name" value="Sigma3 and sigma4 domains of RNA polymerase sigma factors"/>
    <property type="match status" value="1"/>
</dbReference>
<accession>A0A0S4N5X5</accession>
<dbReference type="Pfam" id="PF04542">
    <property type="entry name" value="Sigma70_r2"/>
    <property type="match status" value="1"/>
</dbReference>
<dbReference type="OrthoDB" id="9780326at2"/>
<evidence type="ECO:0000256" key="1">
    <source>
        <dbReference type="ARBA" id="ARBA00010641"/>
    </source>
</evidence>
<organism evidence="7 8">
    <name type="scientific">Candidatus Thermokryptus mobilis</name>
    <dbReference type="NCBI Taxonomy" id="1643428"/>
    <lineage>
        <taxon>Bacteria</taxon>
        <taxon>Pseudomonadati</taxon>
        <taxon>Candidatus Kryptoniota</taxon>
        <taxon>Candidatus Thermokryptus</taxon>
    </lineage>
</organism>
<keyword evidence="2" id="KW-0805">Transcription regulation</keyword>
<dbReference type="PANTHER" id="PTHR43133">
    <property type="entry name" value="RNA POLYMERASE ECF-TYPE SIGMA FACTO"/>
    <property type="match status" value="1"/>
</dbReference>
<dbReference type="InterPro" id="IPR013324">
    <property type="entry name" value="RNA_pol_sigma_r3/r4-like"/>
</dbReference>
<dbReference type="Pfam" id="PF08281">
    <property type="entry name" value="Sigma70_r4_2"/>
    <property type="match status" value="1"/>
</dbReference>
<keyword evidence="3" id="KW-0731">Sigma factor</keyword>
<dbReference type="InterPro" id="IPR013249">
    <property type="entry name" value="RNA_pol_sigma70_r4_t2"/>
</dbReference>
<gene>
    <name evidence="7" type="ORF">JGI1_01565</name>
</gene>
<comment type="similarity">
    <text evidence="1">Belongs to the sigma-70 factor family. ECF subfamily.</text>
</comment>
<dbReference type="InterPro" id="IPR013325">
    <property type="entry name" value="RNA_pol_sigma_r2"/>
</dbReference>
<dbReference type="InterPro" id="IPR007627">
    <property type="entry name" value="RNA_pol_sigma70_r2"/>
</dbReference>
<dbReference type="STRING" id="1643428.GCA_001442855_01532"/>
<sequence>MNKSDIELVNEFKNGNTSAFDEIVKRYQRKVYTLARRILGNHEDADDIAQEVFIKLFYSLSDFKGESSLFTWIYRITVNECRSFLRKKKIKEFIQIDEVTNLLKFGQTPDQELFEREERNLIERAVEKLPTKQRMIFVMRFFEDLDYQEIAKILNKPIGTLKANYFHAVKKIQKFIKDEMQGG</sequence>
<evidence type="ECO:0000256" key="4">
    <source>
        <dbReference type="ARBA" id="ARBA00023163"/>
    </source>
</evidence>
<dbReference type="InterPro" id="IPR039425">
    <property type="entry name" value="RNA_pol_sigma-70-like"/>
</dbReference>
<evidence type="ECO:0000259" key="5">
    <source>
        <dbReference type="Pfam" id="PF04542"/>
    </source>
</evidence>
<dbReference type="GO" id="GO:0016987">
    <property type="term" value="F:sigma factor activity"/>
    <property type="evidence" value="ECO:0007669"/>
    <property type="project" value="UniProtKB-KW"/>
</dbReference>
<dbReference type="Proteomes" id="UP000320623">
    <property type="component" value="Unassembled WGS sequence"/>
</dbReference>
<evidence type="ECO:0000313" key="7">
    <source>
        <dbReference type="EMBL" id="CUU06604.1"/>
    </source>
</evidence>
<protein>
    <submittedName>
        <fullName evidence="7">RNA polymerase sigma-70 factor, ECF subfamily</fullName>
    </submittedName>
</protein>
<feature type="domain" description="RNA polymerase sigma-70 region 2" evidence="5">
    <location>
        <begin position="23"/>
        <end position="89"/>
    </location>
</feature>
<keyword evidence="4" id="KW-0804">Transcription</keyword>
<dbReference type="PANTHER" id="PTHR43133:SF51">
    <property type="entry name" value="RNA POLYMERASE SIGMA FACTOR"/>
    <property type="match status" value="1"/>
</dbReference>
<dbReference type="CDD" id="cd06171">
    <property type="entry name" value="Sigma70_r4"/>
    <property type="match status" value="1"/>
</dbReference>